<dbReference type="Pfam" id="PF18802">
    <property type="entry name" value="CxC1"/>
    <property type="match status" value="1"/>
</dbReference>
<comment type="similarity">
    <text evidence="1">Belongs to the peptidase C48 family.</text>
</comment>
<feature type="region of interest" description="Disordered" evidence="4">
    <location>
        <begin position="53"/>
        <end position="113"/>
    </location>
</feature>
<dbReference type="Gene3D" id="3.40.395.10">
    <property type="entry name" value="Adenoviral Proteinase, Chain A"/>
    <property type="match status" value="1"/>
</dbReference>
<dbReference type="InterPro" id="IPR038765">
    <property type="entry name" value="Papain-like_cys_pep_sf"/>
</dbReference>
<dbReference type="OrthoDB" id="3253684at2759"/>
<reference evidence="6" key="1">
    <citation type="journal article" date="2016" name="Mol. Biol. Evol.">
        <title>Comparative Genomics of Early-Diverging Mushroom-Forming Fungi Provides Insights into the Origins of Lignocellulose Decay Capabilities.</title>
        <authorList>
            <person name="Nagy L.G."/>
            <person name="Riley R."/>
            <person name="Tritt A."/>
            <person name="Adam C."/>
            <person name="Daum C."/>
            <person name="Floudas D."/>
            <person name="Sun H."/>
            <person name="Yadav J.S."/>
            <person name="Pangilinan J."/>
            <person name="Larsson K.H."/>
            <person name="Matsuura K."/>
            <person name="Barry K."/>
            <person name="Labutti K."/>
            <person name="Kuo R."/>
            <person name="Ohm R.A."/>
            <person name="Bhattacharya S.S."/>
            <person name="Shirouzu T."/>
            <person name="Yoshinaga Y."/>
            <person name="Martin F.M."/>
            <person name="Grigoriev I.V."/>
            <person name="Hibbett D.S."/>
        </authorList>
    </citation>
    <scope>NUCLEOTIDE SEQUENCE [LARGE SCALE GENOMIC DNA]</scope>
    <source>
        <strain evidence="6">CBS 109695</strain>
    </source>
</reference>
<feature type="domain" description="Ubiquitin-like protease family profile" evidence="5">
    <location>
        <begin position="995"/>
        <end position="1177"/>
    </location>
</feature>
<dbReference type="GO" id="GO:0019783">
    <property type="term" value="F:ubiquitin-like protein peptidase activity"/>
    <property type="evidence" value="ECO:0007669"/>
    <property type="project" value="UniProtKB-ARBA"/>
</dbReference>
<dbReference type="AlphaFoldDB" id="A0A165ZT39"/>
<evidence type="ECO:0000256" key="1">
    <source>
        <dbReference type="ARBA" id="ARBA00005234"/>
    </source>
</evidence>
<evidence type="ECO:0000259" key="5">
    <source>
        <dbReference type="PROSITE" id="PS50600"/>
    </source>
</evidence>
<evidence type="ECO:0000256" key="4">
    <source>
        <dbReference type="SAM" id="MobiDB-lite"/>
    </source>
</evidence>
<dbReference type="GO" id="GO:0008234">
    <property type="term" value="F:cysteine-type peptidase activity"/>
    <property type="evidence" value="ECO:0007669"/>
    <property type="project" value="InterPro"/>
</dbReference>
<dbReference type="PROSITE" id="PS50600">
    <property type="entry name" value="ULP_PROTEASE"/>
    <property type="match status" value="1"/>
</dbReference>
<evidence type="ECO:0000313" key="6">
    <source>
        <dbReference type="EMBL" id="KZP10898.1"/>
    </source>
</evidence>
<feature type="compositionally biased region" description="Polar residues" evidence="4">
    <location>
        <begin position="99"/>
        <end position="112"/>
    </location>
</feature>
<keyword evidence="2" id="KW-0645">Protease</keyword>
<dbReference type="EMBL" id="KV417671">
    <property type="protein sequence ID" value="KZP10898.1"/>
    <property type="molecule type" value="Genomic_DNA"/>
</dbReference>
<dbReference type="InterPro" id="IPR003653">
    <property type="entry name" value="Peptidase_C48_C"/>
</dbReference>
<dbReference type="InterPro" id="IPR040521">
    <property type="entry name" value="KDZ"/>
</dbReference>
<evidence type="ECO:0000256" key="2">
    <source>
        <dbReference type="ARBA" id="ARBA00022670"/>
    </source>
</evidence>
<dbReference type="Pfam" id="PF02902">
    <property type="entry name" value="Peptidase_C48"/>
    <property type="match status" value="1"/>
</dbReference>
<evidence type="ECO:0000256" key="3">
    <source>
        <dbReference type="ARBA" id="ARBA00022801"/>
    </source>
</evidence>
<dbReference type="STRING" id="436010.A0A165ZT39"/>
<protein>
    <recommendedName>
        <fullName evidence="5">Ubiquitin-like protease family profile domain-containing protein</fullName>
    </recommendedName>
</protein>
<accession>A0A165ZT39</accession>
<organism evidence="6">
    <name type="scientific">Athelia psychrophila</name>
    <dbReference type="NCBI Taxonomy" id="1759441"/>
    <lineage>
        <taxon>Eukaryota</taxon>
        <taxon>Fungi</taxon>
        <taxon>Dikarya</taxon>
        <taxon>Basidiomycota</taxon>
        <taxon>Agaricomycotina</taxon>
        <taxon>Agaricomycetes</taxon>
        <taxon>Agaricomycetidae</taxon>
        <taxon>Atheliales</taxon>
        <taxon>Atheliaceae</taxon>
        <taxon>Athelia</taxon>
    </lineage>
</organism>
<dbReference type="PANTHER" id="PTHR33096:SF1">
    <property type="entry name" value="CXC1-LIKE CYSTEINE CLUSTER ASSOCIATED WITH KDZ TRANSPOSASES DOMAIN-CONTAINING PROTEIN"/>
    <property type="match status" value="1"/>
</dbReference>
<keyword evidence="3" id="KW-0378">Hydrolase</keyword>
<dbReference type="Pfam" id="PF18758">
    <property type="entry name" value="KDZ"/>
    <property type="match status" value="1"/>
</dbReference>
<sequence length="1248" mass="139392">MSYPLSKARRKQKITNSPYSSPRRPRNKDKTATVVYEGNTALRDSLQAKLDAMLYPPAPAAPSNPSNADPWMDVDENENDAPLTETLDDPLPDVPAQPDQPQESTTSKSSPSKRCILPNAADYRLYNEWMAIIPTLVEDYIQYTNNMIGRAVGIGPDQISRQGCTCGDQKLKITSLTCLYVHHCQTVKVYSCECQSLPQQLIRHGLFPAAPKQPNIAVSLELLGLYRALFERSCDAVNALAEALHTHYTRRGYHVVNNKGDYVEDPHRRALANTVQWHDTLQIQVQSRVEAAVDEAAETVKAFKDGAGQDGIDPEPPVRRTEASRLLQKRCPACFARKKWGTPFKEGADFHMSTDGNFHHRHQTSSGDGPHFHNPLYFLSKEEVDRVGDRIEAARKKAPRPFKSKVPDEAIDECEASHAAANSNKQKTDMGHFDDTGIAALVCRHGIPIFMANIDTPGEQQKYAIALIERMFAELPPEATGAFLYDDILERVIFATTVMHAYAHQWSCQLWYNPRLKPGLVLSDVQFIATDMRDELGDWVRRKLDGKLGVVQQTKESQETLVSCGIPETELRAQWSMQVDAQMSLRAHTDAPKRLRKQVDTVLALQEDVAAVQVKIDEARSALAEAGAPRSTKASLKVLHEHQEKLLAGVDSLYASLNIHEEFPELEGVDVEFLRTLLLAIDLKINIRKRAIRSFLEWEKLDQAVGGKHQALGTKMHQQTHTAITKRTPALMRAIRTFNKYCAKLSDLHNPSWSIPIPSPLPTHLAELRVDSVSGGVTTRVADGLQPLLKKDHCLEERHRLGEEADGLCRWLGNELTAVELAIRSPAHSLLHTLLHEKRRGLLFLEERWTTPLTSNLRFRSTVHEAAKMAQILSGSGSATELDWMPPTLALPSILQEPSTENLPAPSDDCTHPHYNLLPPNADDLVAEDDLEDNEDVLCADDAVLSASAFVSWELPALHPDPTVNYNTNSDLDNPAALHNTRPRVLHLVPPRHKLSFDPVDITRFISPTALLSDECLNGGALLLQAQLIRSAPDNNSQGFDPQSVAILSTHNLVRIRYGATDAAVWRAVKRVEYWSKKVWILLIHRISTEHWVVCIIYPEQKRLHLFDSFADHRSWHGDVKDIMKLVARLSTLACRNGFPCAQDDFTEWRAYLLTLEAVQTNAYDCGVWVLAVILAVLRGYDTTSMQETDIESLHSLVPQMATMNNINQVECISAAGECCGVGVRGRGIPQIEFRLVNSAIIVKSGEE</sequence>
<feature type="region of interest" description="Disordered" evidence="4">
    <location>
        <begin position="1"/>
        <end position="38"/>
    </location>
</feature>
<dbReference type="InterPro" id="IPR041320">
    <property type="entry name" value="CxC1"/>
</dbReference>
<name>A0A165ZT39_9AGAM</name>
<dbReference type="SUPFAM" id="SSF54001">
    <property type="entry name" value="Cysteine proteinases"/>
    <property type="match status" value="1"/>
</dbReference>
<dbReference type="GO" id="GO:0006508">
    <property type="term" value="P:proteolysis"/>
    <property type="evidence" value="ECO:0007669"/>
    <property type="project" value="UniProtKB-KW"/>
</dbReference>
<dbReference type="PANTHER" id="PTHR33096">
    <property type="entry name" value="CXC2 DOMAIN-CONTAINING PROTEIN"/>
    <property type="match status" value="1"/>
</dbReference>
<gene>
    <name evidence="6" type="ORF">FIBSPDRAFT_899346</name>
</gene>
<proteinExistence type="inferred from homology"/>